<dbReference type="PANTHER" id="PTHR12811:SF0">
    <property type="entry name" value="VACUOLAR PROTEIN SORTING-ASSOCIATED PROTEIN 16 HOMOLOG"/>
    <property type="match status" value="1"/>
</dbReference>
<dbReference type="STRING" id="747525.W4JWW5"/>
<dbReference type="FunCoup" id="W4JWW5">
    <property type="interactions" value="790"/>
</dbReference>
<dbReference type="InterPro" id="IPR038132">
    <property type="entry name" value="Vps16_C_sf"/>
</dbReference>
<comment type="similarity">
    <text evidence="1 2">Belongs to the VPS16 family.</text>
</comment>
<comment type="function">
    <text evidence="2">Essential for vacuolar protein sorting. Required for vacuole biogenesis, stability and to maintain vacuole morphology.</text>
</comment>
<dbReference type="InParanoid" id="W4JWW5"/>
<dbReference type="SUPFAM" id="SSF69322">
    <property type="entry name" value="Tricorn protease domain 2"/>
    <property type="match status" value="1"/>
</dbReference>
<dbReference type="GO" id="GO:0042144">
    <property type="term" value="P:vacuole fusion, non-autophagic"/>
    <property type="evidence" value="ECO:0007669"/>
    <property type="project" value="TreeGrafter"/>
</dbReference>
<organism evidence="5 6">
    <name type="scientific">Heterobasidion irregulare (strain TC 32-1)</name>
    <dbReference type="NCBI Taxonomy" id="747525"/>
    <lineage>
        <taxon>Eukaryota</taxon>
        <taxon>Fungi</taxon>
        <taxon>Dikarya</taxon>
        <taxon>Basidiomycota</taxon>
        <taxon>Agaricomycotina</taxon>
        <taxon>Agaricomycetes</taxon>
        <taxon>Russulales</taxon>
        <taxon>Bondarzewiaceae</taxon>
        <taxon>Heterobasidion</taxon>
        <taxon>Heterobasidion annosum species complex</taxon>
    </lineage>
</organism>
<dbReference type="GO" id="GO:0006886">
    <property type="term" value="P:intracellular protein transport"/>
    <property type="evidence" value="ECO:0007669"/>
    <property type="project" value="InterPro"/>
</dbReference>
<dbReference type="InterPro" id="IPR016534">
    <property type="entry name" value="VPS16"/>
</dbReference>
<keyword evidence="6" id="KW-1185">Reference proteome</keyword>
<dbReference type="Pfam" id="PF04841">
    <property type="entry name" value="Vps16_N"/>
    <property type="match status" value="1"/>
</dbReference>
<dbReference type="GeneID" id="20671147"/>
<dbReference type="PANTHER" id="PTHR12811">
    <property type="entry name" value="VACUOLAR PROTEIN SORTING VPS16"/>
    <property type="match status" value="1"/>
</dbReference>
<dbReference type="InterPro" id="IPR006926">
    <property type="entry name" value="Vps16_N"/>
</dbReference>
<evidence type="ECO:0000256" key="2">
    <source>
        <dbReference type="PIRNR" id="PIRNR007949"/>
    </source>
</evidence>
<dbReference type="GO" id="GO:0016197">
    <property type="term" value="P:endosomal transport"/>
    <property type="evidence" value="ECO:0007669"/>
    <property type="project" value="TreeGrafter"/>
</dbReference>
<keyword evidence="2" id="KW-0653">Protein transport</keyword>
<dbReference type="RefSeq" id="XP_009550055.1">
    <property type="nucleotide sequence ID" value="XM_009551760.1"/>
</dbReference>
<dbReference type="GO" id="GO:0003779">
    <property type="term" value="F:actin binding"/>
    <property type="evidence" value="ECO:0007669"/>
    <property type="project" value="TreeGrafter"/>
</dbReference>
<feature type="domain" description="Vps16 C-terminal" evidence="3">
    <location>
        <begin position="523"/>
        <end position="837"/>
    </location>
</feature>
<evidence type="ECO:0000256" key="1">
    <source>
        <dbReference type="ARBA" id="ARBA00009250"/>
    </source>
</evidence>
<dbReference type="HOGENOM" id="CLU_008909_1_0_1"/>
<dbReference type="eggNOG" id="KOG2280">
    <property type="taxonomic scope" value="Eukaryota"/>
</dbReference>
<reference evidence="5 6" key="1">
    <citation type="journal article" date="2012" name="New Phytol.">
        <title>Insight into trade-off between wood decay and parasitism from the genome of a fungal forest pathogen.</title>
        <authorList>
            <person name="Olson A."/>
            <person name="Aerts A."/>
            <person name="Asiegbu F."/>
            <person name="Belbahri L."/>
            <person name="Bouzid O."/>
            <person name="Broberg A."/>
            <person name="Canback B."/>
            <person name="Coutinho P.M."/>
            <person name="Cullen D."/>
            <person name="Dalman K."/>
            <person name="Deflorio G."/>
            <person name="van Diepen L.T."/>
            <person name="Dunand C."/>
            <person name="Duplessis S."/>
            <person name="Durling M."/>
            <person name="Gonthier P."/>
            <person name="Grimwood J."/>
            <person name="Fossdal C.G."/>
            <person name="Hansson D."/>
            <person name="Henrissat B."/>
            <person name="Hietala A."/>
            <person name="Himmelstrand K."/>
            <person name="Hoffmeister D."/>
            <person name="Hogberg N."/>
            <person name="James T.Y."/>
            <person name="Karlsson M."/>
            <person name="Kohler A."/>
            <person name="Kues U."/>
            <person name="Lee Y.H."/>
            <person name="Lin Y.C."/>
            <person name="Lind M."/>
            <person name="Lindquist E."/>
            <person name="Lombard V."/>
            <person name="Lucas S."/>
            <person name="Lunden K."/>
            <person name="Morin E."/>
            <person name="Murat C."/>
            <person name="Park J."/>
            <person name="Raffaello T."/>
            <person name="Rouze P."/>
            <person name="Salamov A."/>
            <person name="Schmutz J."/>
            <person name="Solheim H."/>
            <person name="Stahlberg J."/>
            <person name="Velez H."/>
            <person name="de Vries R.P."/>
            <person name="Wiebenga A."/>
            <person name="Woodward S."/>
            <person name="Yakovlev I."/>
            <person name="Garbelotto M."/>
            <person name="Martin F."/>
            <person name="Grigoriev I.V."/>
            <person name="Stenlid J."/>
        </authorList>
    </citation>
    <scope>NUCLEOTIDE SEQUENCE [LARGE SCALE GENOMIC DNA]</scope>
    <source>
        <strain evidence="5 6">TC 32-1</strain>
    </source>
</reference>
<evidence type="ECO:0000313" key="6">
    <source>
        <dbReference type="Proteomes" id="UP000030671"/>
    </source>
</evidence>
<gene>
    <name evidence="5" type="ORF">HETIRDRAFT_325388</name>
</gene>
<dbReference type="GO" id="GO:0030897">
    <property type="term" value="C:HOPS complex"/>
    <property type="evidence" value="ECO:0007669"/>
    <property type="project" value="TreeGrafter"/>
</dbReference>
<dbReference type="GO" id="GO:0098588">
    <property type="term" value="C:bounding membrane of organelle"/>
    <property type="evidence" value="ECO:0007669"/>
    <property type="project" value="UniProtKB-ARBA"/>
</dbReference>
<keyword evidence="2" id="KW-0813">Transport</keyword>
<accession>W4JWW5</accession>
<dbReference type="OrthoDB" id="1792at2759"/>
<dbReference type="KEGG" id="hir:HETIRDRAFT_325388"/>
<dbReference type="Pfam" id="PF04840">
    <property type="entry name" value="Vps16_C"/>
    <property type="match status" value="1"/>
</dbReference>
<evidence type="ECO:0000313" key="5">
    <source>
        <dbReference type="EMBL" id="ETW78052.1"/>
    </source>
</evidence>
<dbReference type="PIRSF" id="PIRSF007949">
    <property type="entry name" value="VPS16"/>
    <property type="match status" value="1"/>
</dbReference>
<evidence type="ECO:0000259" key="3">
    <source>
        <dbReference type="Pfam" id="PF04840"/>
    </source>
</evidence>
<dbReference type="Proteomes" id="UP000030671">
    <property type="component" value="Unassembled WGS sequence"/>
</dbReference>
<dbReference type="EMBL" id="KI925462">
    <property type="protein sequence ID" value="ETW78052.1"/>
    <property type="molecule type" value="Genomic_DNA"/>
</dbReference>
<sequence>MADHPTISWQAMQDGNIFYKRQQVYSINGKLPNLGDFFIAGCRYGGPLALMRDNTKMVALGRGAPAFSKSQIQVFSPAGDGLLLFSWDQSKIVKFGWTADERLAVLNEEGTYRLYDLQGDYEQYSLGSDAAEVGIIDAKIHESGMVAMTGSLQLLEVKGWEGVKPLTLNNPGLSQPPFSWTVIPPDFTISRHVEVLLSVDSTILTVDNLDSVDQRLSRGPFSHMSPSPNGKSLALLTLEGMLWVVSTDFQRNLTEFDTKDVVGAEGDVRQVEWCGNDAILVTWDTLVLLVGPFGETLQFLYFGSTFAITEIDGVRIIGPDVCDLVQKVPASSVSVFRPGSTSPSAILYDAWENFCRRSPKADENIRSIRPELAAAVDEVIDAAGQEWEPTWQRKLLNAAKFGKAFLDLHNPTDFIHMGQTLKVLNAVRFYEVGIPITYSQYNYLSPTHLISRLTSRNLHLFALRVSSFLSLPPDNVLKHWASAKIMKSKPTTTGSGKDAELSADEDVCNSIVEKFRTLGGASVNYAEIAKRAWEVGRTGLATMLLDHEPRASDQVPLLLAMKEDRLALQKAVDSGDTDLVYHVLLHLYNRLPLGNFFRLIEDGGSRLASASKLLQVYAREQNREMLRDFYFSDDRRVESAVLLLEEAARMQDPSAKVTAVKAAHKFFSEDKERAFEAKSMDEYSRLLTVQQQLEKETDDKIPFFGLSVNETLRTCLVNGMSKRADKIRSDFKVPDKRFWHLKLHALVSTRDFEGLEAFARSRRSPIGYEAFVRHLVEKGHAKEAASYVTRCDAPKRVDLYVECGEWRMAGKECKERGDKVRLEQLRSACPNSMIARELEAIATSMK</sequence>
<evidence type="ECO:0000259" key="4">
    <source>
        <dbReference type="Pfam" id="PF04841"/>
    </source>
</evidence>
<name>W4JWW5_HETIT</name>
<dbReference type="Gene3D" id="1.10.150.780">
    <property type="entry name" value="Vps16, C-terminal region"/>
    <property type="match status" value="1"/>
</dbReference>
<dbReference type="AlphaFoldDB" id="W4JWW5"/>
<feature type="domain" description="Vps16 N-terminal" evidence="4">
    <location>
        <begin position="5"/>
        <end position="416"/>
    </location>
</feature>
<proteinExistence type="inferred from homology"/>
<dbReference type="GO" id="GO:0005768">
    <property type="term" value="C:endosome"/>
    <property type="evidence" value="ECO:0007669"/>
    <property type="project" value="UniProtKB-ARBA"/>
</dbReference>
<dbReference type="FunFam" id="1.10.150.780:FF:000001">
    <property type="entry name" value="Vacuolar protein sorting-associated protein 16 homolog"/>
    <property type="match status" value="1"/>
</dbReference>
<dbReference type="InterPro" id="IPR006925">
    <property type="entry name" value="Vps16_C"/>
</dbReference>
<protein>
    <recommendedName>
        <fullName evidence="2">Probable vacuolar protein sorting-associated protein 16 homolog</fullName>
    </recommendedName>
</protein>